<evidence type="ECO:0000313" key="7">
    <source>
        <dbReference type="EMBL" id="GFR45147.1"/>
    </source>
</evidence>
<evidence type="ECO:0000256" key="5">
    <source>
        <dbReference type="SAM" id="MobiDB-lite"/>
    </source>
</evidence>
<feature type="non-terminal residue" evidence="7">
    <location>
        <position position="1"/>
    </location>
</feature>
<evidence type="ECO:0000256" key="6">
    <source>
        <dbReference type="SAM" id="Phobius"/>
    </source>
</evidence>
<keyword evidence="2 6" id="KW-0812">Transmembrane</keyword>
<comment type="caution">
    <text evidence="7">The sequence shown here is derived from an EMBL/GenBank/DDBJ whole genome shotgun (WGS) entry which is preliminary data.</text>
</comment>
<evidence type="ECO:0000256" key="2">
    <source>
        <dbReference type="ARBA" id="ARBA00022692"/>
    </source>
</evidence>
<dbReference type="GO" id="GO:0016020">
    <property type="term" value="C:membrane"/>
    <property type="evidence" value="ECO:0007669"/>
    <property type="project" value="UniProtKB-SubCell"/>
</dbReference>
<dbReference type="AlphaFoldDB" id="A0AAD3DR93"/>
<accession>A0AAD3DR93</accession>
<keyword evidence="4 6" id="KW-0472">Membrane</keyword>
<dbReference type="Gene3D" id="1.20.1540.10">
    <property type="entry name" value="Rhomboid-like"/>
    <property type="match status" value="1"/>
</dbReference>
<keyword evidence="8" id="KW-1185">Reference proteome</keyword>
<organism evidence="7 8">
    <name type="scientific">Astrephomene gubernaculifera</name>
    <dbReference type="NCBI Taxonomy" id="47775"/>
    <lineage>
        <taxon>Eukaryota</taxon>
        <taxon>Viridiplantae</taxon>
        <taxon>Chlorophyta</taxon>
        <taxon>core chlorophytes</taxon>
        <taxon>Chlorophyceae</taxon>
        <taxon>CS clade</taxon>
        <taxon>Chlamydomonadales</taxon>
        <taxon>Astrephomenaceae</taxon>
        <taxon>Astrephomene</taxon>
    </lineage>
</organism>
<dbReference type="InterPro" id="IPR035952">
    <property type="entry name" value="Rhomboid-like_sf"/>
</dbReference>
<evidence type="ECO:0000256" key="1">
    <source>
        <dbReference type="ARBA" id="ARBA00004141"/>
    </source>
</evidence>
<evidence type="ECO:0000256" key="4">
    <source>
        <dbReference type="ARBA" id="ARBA00023136"/>
    </source>
</evidence>
<dbReference type="Proteomes" id="UP001054857">
    <property type="component" value="Unassembled WGS sequence"/>
</dbReference>
<sequence>VTSISVNDIAAYKMVELSVRQTFAGYKGCGRPLSYARANLKTARRPAIYVKSVEEGRRADDALSTLDSLLGSADASQDPARDPGLIEWWRIRPRQDAPPRTTSTSHSPGGRFIANEEMLRNEVWAGTRTRLGQAIELPKVTPYLSYMMALVNAAVYGVVVRVSATQGPDAAGELMGTIGLSREAVLEQGEVWRLLSGCLVQPDLAALAVLLAGMTLVAPRVEASLGYRTFATAYLLSALVAADVVVALGGSSSEQELLLAAAPAASQTAAEAAATAVAAAAVPPDSAVVLEAVLHPAGQALTAAAAAAGLGALGAVAGMAGCALAHELINGAVERSASHSKASSSGSSSAVQQGVSGSAVRAGALAAGCVAVAVQHLQEPGGGALVAAVGAALGTGFALASLAGPRYQITREVELPSGSMWIPDPDAVEEVTVVLDQTPAIQRMLASGVLAVMAVAGSAAVTLGAGM</sequence>
<protein>
    <submittedName>
        <fullName evidence="7">Uncharacterized protein</fullName>
    </submittedName>
</protein>
<reference evidence="7 8" key="1">
    <citation type="journal article" date="2021" name="Sci. Rep.">
        <title>Genome sequencing of the multicellular alga Astrephomene provides insights into convergent evolution of germ-soma differentiation.</title>
        <authorList>
            <person name="Yamashita S."/>
            <person name="Yamamoto K."/>
            <person name="Matsuzaki R."/>
            <person name="Suzuki S."/>
            <person name="Yamaguchi H."/>
            <person name="Hirooka S."/>
            <person name="Minakuchi Y."/>
            <person name="Miyagishima S."/>
            <person name="Kawachi M."/>
            <person name="Toyoda A."/>
            <person name="Nozaki H."/>
        </authorList>
    </citation>
    <scope>NUCLEOTIDE SEQUENCE [LARGE SCALE GENOMIC DNA]</scope>
    <source>
        <strain evidence="7 8">NIES-4017</strain>
    </source>
</reference>
<proteinExistence type="predicted"/>
<name>A0AAD3DR93_9CHLO</name>
<feature type="region of interest" description="Disordered" evidence="5">
    <location>
        <begin position="92"/>
        <end position="111"/>
    </location>
</feature>
<evidence type="ECO:0000256" key="3">
    <source>
        <dbReference type="ARBA" id="ARBA00022989"/>
    </source>
</evidence>
<comment type="subcellular location">
    <subcellularLocation>
        <location evidence="1">Membrane</location>
        <topology evidence="1">Multi-pass membrane protein</topology>
    </subcellularLocation>
</comment>
<gene>
    <name evidence="7" type="ORF">Agub_g6528</name>
</gene>
<evidence type="ECO:0000313" key="8">
    <source>
        <dbReference type="Proteomes" id="UP001054857"/>
    </source>
</evidence>
<feature type="transmembrane region" description="Helical" evidence="6">
    <location>
        <begin position="444"/>
        <end position="465"/>
    </location>
</feature>
<dbReference type="SUPFAM" id="SSF144091">
    <property type="entry name" value="Rhomboid-like"/>
    <property type="match status" value="1"/>
</dbReference>
<dbReference type="EMBL" id="BMAR01000009">
    <property type="protein sequence ID" value="GFR45147.1"/>
    <property type="molecule type" value="Genomic_DNA"/>
</dbReference>
<keyword evidence="3 6" id="KW-1133">Transmembrane helix</keyword>